<dbReference type="Gene3D" id="1.10.8.20">
    <property type="entry name" value="N-terminal domain of phosphatidylinositol transfer protein sec14p"/>
    <property type="match status" value="1"/>
</dbReference>
<dbReference type="SMART" id="SM01100">
    <property type="entry name" value="CRAL_TRIO_N"/>
    <property type="match status" value="1"/>
</dbReference>
<reference evidence="2 3" key="1">
    <citation type="submission" date="2023-09" db="EMBL/GenBank/DDBJ databases">
        <title>Nesidiocoris tenuis whole genome shotgun sequence.</title>
        <authorList>
            <person name="Shibata T."/>
            <person name="Shimoda M."/>
            <person name="Kobayashi T."/>
            <person name="Uehara T."/>
        </authorList>
    </citation>
    <scope>NUCLEOTIDE SEQUENCE [LARGE SCALE GENOMIC DNA]</scope>
    <source>
        <strain evidence="2 3">Japan</strain>
    </source>
</reference>
<dbReference type="PRINTS" id="PR00180">
    <property type="entry name" value="CRETINALDHBP"/>
</dbReference>
<dbReference type="CDD" id="cd00170">
    <property type="entry name" value="SEC14"/>
    <property type="match status" value="1"/>
</dbReference>
<accession>A0ABN7AED3</accession>
<dbReference type="Pfam" id="PF00650">
    <property type="entry name" value="CRAL_TRIO"/>
    <property type="match status" value="1"/>
</dbReference>
<protein>
    <submittedName>
        <fullName evidence="2">SEC14</fullName>
    </submittedName>
</protein>
<dbReference type="SUPFAM" id="SSF52087">
    <property type="entry name" value="CRAL/TRIO domain"/>
    <property type="match status" value="1"/>
</dbReference>
<evidence type="ECO:0000313" key="3">
    <source>
        <dbReference type="Proteomes" id="UP001307889"/>
    </source>
</evidence>
<dbReference type="Proteomes" id="UP001307889">
    <property type="component" value="Chromosome 1"/>
</dbReference>
<dbReference type="PANTHER" id="PTHR10174">
    <property type="entry name" value="ALPHA-TOCOPHEROL TRANSFER PROTEIN-RELATED"/>
    <property type="match status" value="1"/>
</dbReference>
<dbReference type="Gene3D" id="3.40.525.10">
    <property type="entry name" value="CRAL-TRIO lipid binding domain"/>
    <property type="match status" value="1"/>
</dbReference>
<dbReference type="SUPFAM" id="SSF46938">
    <property type="entry name" value="CRAL/TRIO N-terminal domain"/>
    <property type="match status" value="1"/>
</dbReference>
<feature type="domain" description="CRAL-TRIO" evidence="1">
    <location>
        <begin position="109"/>
        <end position="271"/>
    </location>
</feature>
<organism evidence="2 3">
    <name type="scientific">Nesidiocoris tenuis</name>
    <dbReference type="NCBI Taxonomy" id="355587"/>
    <lineage>
        <taxon>Eukaryota</taxon>
        <taxon>Metazoa</taxon>
        <taxon>Ecdysozoa</taxon>
        <taxon>Arthropoda</taxon>
        <taxon>Hexapoda</taxon>
        <taxon>Insecta</taxon>
        <taxon>Pterygota</taxon>
        <taxon>Neoptera</taxon>
        <taxon>Paraneoptera</taxon>
        <taxon>Hemiptera</taxon>
        <taxon>Heteroptera</taxon>
        <taxon>Panheteroptera</taxon>
        <taxon>Cimicomorpha</taxon>
        <taxon>Miridae</taxon>
        <taxon>Dicyphina</taxon>
        <taxon>Nesidiocoris</taxon>
    </lineage>
</organism>
<dbReference type="EMBL" id="AP028909">
    <property type="protein sequence ID" value="BES89719.1"/>
    <property type="molecule type" value="Genomic_DNA"/>
</dbReference>
<dbReference type="InterPro" id="IPR036865">
    <property type="entry name" value="CRAL-TRIO_dom_sf"/>
</dbReference>
<dbReference type="Gene3D" id="1.20.5.1200">
    <property type="entry name" value="Alpha-tocopherol transfer"/>
    <property type="match status" value="1"/>
</dbReference>
<dbReference type="SMART" id="SM00516">
    <property type="entry name" value="SEC14"/>
    <property type="match status" value="1"/>
</dbReference>
<name>A0ABN7AED3_9HEMI</name>
<proteinExistence type="predicted"/>
<sequence>MDDELRVVQMGSYKLRFENDDDIGEWFEEKARVELRETPELREESLNKLKDMIAGRDDMTMEFLSDEYLLGFLRVCKFYPESAFDRLYRSLVFKKKYPKYYDNLNPLDERNVFVNNIFTVLPSRDQHGRRLFLIEAGQRWNPKHVSLREIVRGVFMIVEAALLEPRTQICGGSIIIDVDGLPMSHVLQFSPAFAKFLLDWVQTVVPARIKSVHIVNQPYIFNMVYNIFKPFIAEKLRNRIFFHGADRESLISHIDAKFLPSQYGGDMELETVYGENLYNVLCLYADRFQEVNGRKLVEVKKKGKK</sequence>
<dbReference type="PANTHER" id="PTHR10174:SF220">
    <property type="entry name" value="LD41874P"/>
    <property type="match status" value="1"/>
</dbReference>
<keyword evidence="3" id="KW-1185">Reference proteome</keyword>
<dbReference type="PROSITE" id="PS50191">
    <property type="entry name" value="CRAL_TRIO"/>
    <property type="match status" value="1"/>
</dbReference>
<evidence type="ECO:0000313" key="2">
    <source>
        <dbReference type="EMBL" id="BES89719.1"/>
    </source>
</evidence>
<dbReference type="InterPro" id="IPR001251">
    <property type="entry name" value="CRAL-TRIO_dom"/>
</dbReference>
<evidence type="ECO:0000259" key="1">
    <source>
        <dbReference type="PROSITE" id="PS50191"/>
    </source>
</evidence>
<dbReference type="InterPro" id="IPR036273">
    <property type="entry name" value="CRAL/TRIO_N_dom_sf"/>
</dbReference>
<gene>
    <name evidence="2" type="ORF">NTJ_02526</name>
</gene>
<dbReference type="InterPro" id="IPR011074">
    <property type="entry name" value="CRAL/TRIO_N_dom"/>
</dbReference>